<dbReference type="InterPro" id="IPR027509">
    <property type="entry name" value="AdSS_1_vert"/>
</dbReference>
<feature type="domain" description="WH2" evidence="15">
    <location>
        <begin position="942"/>
        <end position="957"/>
    </location>
</feature>
<evidence type="ECO:0000256" key="14">
    <source>
        <dbReference type="SAM" id="MobiDB-lite"/>
    </source>
</evidence>
<dbReference type="PROSITE" id="PS51444">
    <property type="entry name" value="FH2"/>
    <property type="match status" value="1"/>
</dbReference>
<feature type="binding site" evidence="11">
    <location>
        <position position="1308"/>
    </location>
    <ligand>
        <name>Mg(2+)</name>
        <dbReference type="ChEBI" id="CHEBI:18420"/>
    </ligand>
</feature>
<dbReference type="PROSITE" id="PS51232">
    <property type="entry name" value="GBD_FH3"/>
    <property type="match status" value="1"/>
</dbReference>
<keyword evidence="7 11" id="KW-0460">Magnesium</keyword>
<dbReference type="GO" id="GO:0003779">
    <property type="term" value="F:actin binding"/>
    <property type="evidence" value="ECO:0007669"/>
    <property type="project" value="InterPro"/>
</dbReference>
<dbReference type="InterPro" id="IPR018220">
    <property type="entry name" value="Adenylosuccin_syn_GTP-bd"/>
</dbReference>
<feature type="binding site" evidence="11">
    <location>
        <position position="1600"/>
    </location>
    <ligand>
        <name>IMP</name>
        <dbReference type="ChEBI" id="CHEBI:58053"/>
    </ligand>
</feature>
<feature type="compositionally biased region" description="Basic and acidic residues" evidence="14">
    <location>
        <begin position="970"/>
        <end position="985"/>
    </location>
</feature>
<dbReference type="NCBIfam" id="TIGR00184">
    <property type="entry name" value="purA"/>
    <property type="match status" value="1"/>
</dbReference>
<evidence type="ECO:0000259" key="15">
    <source>
        <dbReference type="PROSITE" id="PS51082"/>
    </source>
</evidence>
<gene>
    <name evidence="11" type="primary">ADSSL1</name>
    <name evidence="11" type="synonym">ADSS1</name>
    <name evidence="18" type="ORF">HF521_021250</name>
</gene>
<dbReference type="SUPFAM" id="SSF101447">
    <property type="entry name" value="Formin homology 2 domain (FH2 domain)"/>
    <property type="match status" value="1"/>
</dbReference>
<feature type="active site" description="Proton acceptor" evidence="11">
    <location>
        <position position="1308"/>
    </location>
</feature>
<comment type="function">
    <text evidence="11">Component of the purine nucleotide cycle (PNC), which interconverts IMP and AMP to regulate the nucleotide levels in various tissues, and which contributes to glycolysis and ammoniagenesis. Catalyzes the first commited step in the biosynthesis of AMP from IMP.</text>
</comment>
<evidence type="ECO:0000259" key="17">
    <source>
        <dbReference type="PROSITE" id="PS51444"/>
    </source>
</evidence>
<dbReference type="InterPro" id="IPR010473">
    <property type="entry name" value="GTPase-bd"/>
</dbReference>
<feature type="region of interest" description="Disordered" evidence="14">
    <location>
        <begin position="386"/>
        <end position="434"/>
    </location>
</feature>
<feature type="binding site" evidence="11">
    <location>
        <position position="1536"/>
    </location>
    <ligand>
        <name>IMP</name>
        <dbReference type="ChEBI" id="CHEBI:58053"/>
    </ligand>
</feature>
<dbReference type="GO" id="GO:0030036">
    <property type="term" value="P:actin cytoskeleton organization"/>
    <property type="evidence" value="ECO:0007669"/>
    <property type="project" value="InterPro"/>
</dbReference>
<feature type="binding site" evidence="11">
    <location>
        <begin position="1308"/>
        <end position="1311"/>
    </location>
    <ligand>
        <name>IMP</name>
        <dbReference type="ChEBI" id="CHEBI:58053"/>
    </ligand>
</feature>
<dbReference type="HAMAP" id="MF_00011">
    <property type="entry name" value="Adenylosucc_synth"/>
    <property type="match status" value="1"/>
</dbReference>
<dbReference type="Gene3D" id="1.25.10.10">
    <property type="entry name" value="Leucine-rich Repeat Variant"/>
    <property type="match status" value="1"/>
</dbReference>
<keyword evidence="4 11" id="KW-0479">Metal-binding</keyword>
<feature type="binding site" evidence="11">
    <location>
        <begin position="1333"/>
        <end position="1336"/>
    </location>
    <ligand>
        <name>IMP</name>
        <dbReference type="ChEBI" id="CHEBI:58053"/>
    </ligand>
</feature>
<dbReference type="SMART" id="SM01140">
    <property type="entry name" value="Drf_GBD"/>
    <property type="match status" value="1"/>
</dbReference>
<dbReference type="InterPro" id="IPR003124">
    <property type="entry name" value="WH2_dom"/>
</dbReference>
<feature type="binding site" evidence="11">
    <location>
        <begin position="1335"/>
        <end position="1337"/>
    </location>
    <ligand>
        <name>GTP</name>
        <dbReference type="ChEBI" id="CHEBI:37565"/>
    </ligand>
</feature>
<dbReference type="InterPro" id="IPR011989">
    <property type="entry name" value="ARM-like"/>
</dbReference>
<feature type="compositionally biased region" description="Polar residues" evidence="14">
    <location>
        <begin position="1007"/>
        <end position="1046"/>
    </location>
</feature>
<dbReference type="SMART" id="SM00788">
    <property type="entry name" value="Adenylsucc_synt"/>
    <property type="match status" value="1"/>
</dbReference>
<comment type="similarity">
    <text evidence="11 13">Belongs to the adenylosuccinate synthetase family.</text>
</comment>
<evidence type="ECO:0000256" key="10">
    <source>
        <dbReference type="ARBA" id="ARBA00050432"/>
    </source>
</evidence>
<evidence type="ECO:0000256" key="4">
    <source>
        <dbReference type="ARBA" id="ARBA00022723"/>
    </source>
</evidence>
<evidence type="ECO:0000256" key="9">
    <source>
        <dbReference type="ARBA" id="ARBA00025042"/>
    </source>
</evidence>
<name>A0A8T0BAN0_SILME</name>
<dbReference type="GO" id="GO:0004019">
    <property type="term" value="F:adenylosuccinate synthase activity"/>
    <property type="evidence" value="ECO:0007669"/>
    <property type="project" value="UniProtKB-UniRule"/>
</dbReference>
<comment type="function">
    <text evidence="9">Component of the purine nucleotide cycle (PNC), which interconverts IMP and AMP to regulate the nucleotide levels in various tissues, and which contributes to glycolysis and ammoniagenesis. Catalyzes the first committed step in the biosynthesis of AMP from IMP.</text>
</comment>
<dbReference type="CDD" id="cd03108">
    <property type="entry name" value="AdSS"/>
    <property type="match status" value="1"/>
</dbReference>
<feature type="active site" description="Proton donor" evidence="11">
    <location>
        <position position="1336"/>
    </location>
</feature>
<sequence length="1722" mass="188508">MSVKSEKMQKKWAVLKSHLGSSQDSDSSTQEANLENAEPELCIRLLQMPTVLNYSGLKKRLEGSDQAWMVQFLELSGLDLLLEALDRLSGRGCSRITDALLQLTCVSCVKAVMNSSIGIHFIMENEGYVRKLSQALDTSNIMVKKQVFELLAALSIFAAEGYRLALDSLDHYKAVKMQQYRFSVIMNELLNTDNLHYKVTLLSFINALIFSTEDLRQRDRMRKEFIGLQLLDLLPKLREEEDEDLIIQCEAFEEAMAEDDDELLRIYGGIDMSNHQDVFITLFNKVSSSPASLQLLSILQTLLLLGPERVDIWQALEALTNRAVLLAQNSQMDSSEAIMQRLAFSKDLSTGSHHRAAPPPMKADIAIQTELNDGEKESLRIVPMAKQAAPLSSTEKPCTTQPPPPVLSSAAPPPPPPPPPPLPPLPGMCGGPPALPFLQGMAGVPPPPPPPLPGMAGVPPPPPPPLPGMACVPPPPPPPLPGMAGVPPPPPPPFPGIAPGGPPPPPPLPGMQCPPCPPPMGGDVIVAHNVQFLGSAYSMPVKTGPHPTLRMKKLNWQKLNSRAVTGCNIWASDQHESPLEPNFTSIEQLFSLPVAEPKEKGPAAPAKKEPKEISFIDSKKNLNLNIFLKQFKCSNEEFVDMIQKGIGPKKHEVDNLNSFQGERDKLANVDKFYLSLLAVPCYQLRIDCMLLCEETASVLEILKPKAQLVEEACASLRKSTLLPSFCRLILRVGNFLNYGSHTGNAEGFKISSLLKLTETRANKGRITLLHHILEEAELNHPELLALPEEIECCEKAAGINLDCIQAEANALSKRLEGAEKKVTSSVQDVQKQFLNVIKENLQSCKALEDCFADIEKKKVDLAQYLCEDTAQLSLEELFSSIKTFRELFLRALKENKIRKEQAAKAEKRKKQLAEEESKRQKGENGKIIRRGGVPQEDGCIIDNLLADIRKGFQLRKTRPRCETESAPSSEMHRDTASVKCAEKEVTSGAQDHPPPRPEETSGDDLVSASSTSPKGETAATSTDKAPLTNQTQPGLSTENTLSNHTATPLKPSAELLPVPECLTDNVETLLTEILGEKNSSLTKETSVDTPVSPVSQSIVNPSSAKDGTQNCNSNNNQIKDDQATNDDSLKNMANIHSGAHTDSNVKGNGTVGDEIMPEGQEQNVKIHSSKTQVDSNKSSSLDGKNTTEMSREPDSSDGAHGVDVLASTNSSTSQPKSHKLIRGRKKSNKEAEHESEEGSHCACAHLIPLSAVILCALSHLLVLWPVRMSSSRSGNDHCKPINASGVSKRPRVESGNKVTVVLGAQWGDEGKGKVVDLLATESDIVCRCQGGNNAGHTVVVEGTEYDFHLLPSGIINTKCISLIGNGVVIHLPGLFEEMDKNEKKGLKGWEKRLIISDRAHIVFDFHQAVDGMQEVQRQAQEGKNIGTTKKGIGPTYACKASRTGLRICDLLTDFKEFSTKFRQLAQQYQSMYPALKVDAESELKRLKDYAERIRPLVRDGVYFMYDAIHGPLKNILVEGANAALLDIDFGTYPFVTSSNCTVGGVCTGLGIPPANIGDVYGVAKAYTTRVGIGAFPTEQLNAVGELLQTRGHEVGVTTGRKRRCGWLDLVILRYAHMINGFTAIALTKLDILDVLDEIKVGVAYKLNGKRIPHFPANMEVLQKVEVEYETLPGWKTDTSAARKWNDLPSKAQNYIRFVENHIDVPIKWVGVGKSRECMIQMF</sequence>
<dbReference type="InterPro" id="IPR001114">
    <property type="entry name" value="Adenylosuccinate_synthetase"/>
</dbReference>
<evidence type="ECO:0000259" key="16">
    <source>
        <dbReference type="PROSITE" id="PS51232"/>
    </source>
</evidence>
<dbReference type="InterPro" id="IPR010472">
    <property type="entry name" value="FH3_dom"/>
</dbReference>
<comment type="catalytic activity">
    <reaction evidence="10 11 13">
        <text>IMP + L-aspartate + GTP = N(6)-(1,2-dicarboxyethyl)-AMP + GDP + phosphate + 2 H(+)</text>
        <dbReference type="Rhea" id="RHEA:15753"/>
        <dbReference type="ChEBI" id="CHEBI:15378"/>
        <dbReference type="ChEBI" id="CHEBI:29991"/>
        <dbReference type="ChEBI" id="CHEBI:37565"/>
        <dbReference type="ChEBI" id="CHEBI:43474"/>
        <dbReference type="ChEBI" id="CHEBI:57567"/>
        <dbReference type="ChEBI" id="CHEBI:58053"/>
        <dbReference type="ChEBI" id="CHEBI:58189"/>
        <dbReference type="EC" id="6.3.4.4"/>
    </reaction>
</comment>
<feature type="active site" evidence="12">
    <location>
        <position position="1439"/>
    </location>
</feature>
<comment type="subcellular location">
    <subcellularLocation>
        <location evidence="11">Cytoplasm</location>
    </subcellularLocation>
</comment>
<organism evidence="18 19">
    <name type="scientific">Silurus meridionalis</name>
    <name type="common">Southern catfish</name>
    <name type="synonym">Silurus soldatovi meridionalis</name>
    <dbReference type="NCBI Taxonomy" id="175797"/>
    <lineage>
        <taxon>Eukaryota</taxon>
        <taxon>Metazoa</taxon>
        <taxon>Chordata</taxon>
        <taxon>Craniata</taxon>
        <taxon>Vertebrata</taxon>
        <taxon>Euteleostomi</taxon>
        <taxon>Actinopterygii</taxon>
        <taxon>Neopterygii</taxon>
        <taxon>Teleostei</taxon>
        <taxon>Ostariophysi</taxon>
        <taxon>Siluriformes</taxon>
        <taxon>Siluridae</taxon>
        <taxon>Silurus</taxon>
    </lineage>
</organism>
<comment type="cofactor">
    <cofactor evidence="11">
        <name>Mg(2+)</name>
        <dbReference type="ChEBI" id="CHEBI:18420"/>
    </cofactor>
    <text evidence="11">Binds 1 Mg(2+) ion per subunit.</text>
</comment>
<feature type="domain" description="GBD/FH3" evidence="16">
    <location>
        <begin position="1"/>
        <end position="337"/>
    </location>
</feature>
<comment type="subunit">
    <text evidence="1 11">Homodimer.</text>
</comment>
<evidence type="ECO:0000256" key="13">
    <source>
        <dbReference type="RuleBase" id="RU000520"/>
    </source>
</evidence>
<dbReference type="FunFam" id="1.10.300.10:FF:000002">
    <property type="entry name" value="Adenylosuccinate synthetase, chloroplastic"/>
    <property type="match status" value="1"/>
</dbReference>
<dbReference type="PANTHER" id="PTHR46345">
    <property type="entry name" value="INVERTED FORMIN-2"/>
    <property type="match status" value="1"/>
</dbReference>
<dbReference type="GO" id="GO:0005525">
    <property type="term" value="F:GTP binding"/>
    <property type="evidence" value="ECO:0007669"/>
    <property type="project" value="UniProtKB-UniRule"/>
</dbReference>
<dbReference type="PROSITE" id="PS51082">
    <property type="entry name" value="WH2"/>
    <property type="match status" value="1"/>
</dbReference>
<comment type="pathway">
    <text evidence="11 13">Purine metabolism; AMP biosynthesis via de novo pathway; AMP from IMP: step 1/2.</text>
</comment>
<feature type="binding site" evidence="11">
    <location>
        <begin position="1710"/>
        <end position="1713"/>
    </location>
    <ligand>
        <name>GTP</name>
        <dbReference type="ChEBI" id="CHEBI:37565"/>
    </ligand>
</feature>
<dbReference type="Gene3D" id="1.10.300.10">
    <property type="entry name" value="Adenylosuccinate Synthetase, subunit A, domain 2"/>
    <property type="match status" value="1"/>
</dbReference>
<dbReference type="EC" id="6.3.4.4" evidence="11"/>
<feature type="binding site" evidence="11">
    <location>
        <position position="1602"/>
    </location>
    <ligand>
        <name>GTP</name>
        <dbReference type="ChEBI" id="CHEBI:37565"/>
    </ligand>
</feature>
<dbReference type="SMART" id="SM00498">
    <property type="entry name" value="FH2"/>
    <property type="match status" value="1"/>
</dbReference>
<accession>A0A8T0BAN0</accession>
<feature type="compositionally biased region" description="Polar residues" evidence="14">
    <location>
        <begin position="1080"/>
        <end position="1117"/>
    </location>
</feature>
<feature type="binding site" evidence="11">
    <location>
        <position position="1442"/>
    </location>
    <ligand>
        <name>IMP</name>
        <dbReference type="ChEBI" id="CHEBI:58053"/>
        <note>ligand shared between dimeric partners</note>
    </ligand>
</feature>
<dbReference type="InterPro" id="IPR042111">
    <property type="entry name" value="Adenylosuccinate_synth_dom3"/>
</dbReference>
<feature type="compositionally biased region" description="Pro residues" evidence="14">
    <location>
        <begin position="400"/>
        <end position="426"/>
    </location>
</feature>
<feature type="binding site" evidence="11">
    <location>
        <position position="1308"/>
    </location>
    <ligand>
        <name>substrate</name>
    </ligand>
</feature>
<dbReference type="EMBL" id="JABFDY010000008">
    <property type="protein sequence ID" value="KAF7704178.1"/>
    <property type="molecule type" value="Genomic_DNA"/>
</dbReference>
<dbReference type="InterPro" id="IPR042109">
    <property type="entry name" value="Adenylosuccinate_synth_dom1"/>
</dbReference>
<dbReference type="InterPro" id="IPR014768">
    <property type="entry name" value="GBD/FH3_dom"/>
</dbReference>
<evidence type="ECO:0000313" key="18">
    <source>
        <dbReference type="EMBL" id="KAF7704178.1"/>
    </source>
</evidence>
<feature type="compositionally biased region" description="Polar residues" evidence="14">
    <location>
        <begin position="1160"/>
        <end position="1188"/>
    </location>
</feature>
<dbReference type="PANTHER" id="PTHR46345:SF5">
    <property type="entry name" value="INVERTED FORMIN-2"/>
    <property type="match status" value="1"/>
</dbReference>
<feature type="compositionally biased region" description="Basic residues" evidence="14">
    <location>
        <begin position="1216"/>
        <end position="1227"/>
    </location>
</feature>
<dbReference type="InterPro" id="IPR015425">
    <property type="entry name" value="FH2_Formin"/>
</dbReference>
<keyword evidence="5 11" id="KW-0547">Nucleotide-binding</keyword>
<dbReference type="GO" id="GO:0005737">
    <property type="term" value="C:cytoplasm"/>
    <property type="evidence" value="ECO:0007669"/>
    <property type="project" value="UniProtKB-SubCell"/>
</dbReference>
<dbReference type="GO" id="GO:0044208">
    <property type="term" value="P:'de novo' AMP biosynthetic process"/>
    <property type="evidence" value="ECO:0007669"/>
    <property type="project" value="UniProtKB-UniRule"/>
</dbReference>
<keyword evidence="3 11" id="KW-0436">Ligase</keyword>
<dbReference type="InterPro" id="IPR016024">
    <property type="entry name" value="ARM-type_fold"/>
</dbReference>
<proteinExistence type="inferred from homology"/>
<comment type="caution">
    <text evidence="18">The sequence shown here is derived from an EMBL/GenBank/DDBJ whole genome shotgun (WGS) entry which is preliminary data.</text>
</comment>
<keyword evidence="19" id="KW-1185">Reference proteome</keyword>
<dbReference type="GO" id="GO:0031267">
    <property type="term" value="F:small GTPase binding"/>
    <property type="evidence" value="ECO:0007669"/>
    <property type="project" value="InterPro"/>
</dbReference>
<dbReference type="NCBIfam" id="NF002223">
    <property type="entry name" value="PRK01117.1"/>
    <property type="match status" value="1"/>
</dbReference>
<feature type="binding site" evidence="11">
    <location>
        <position position="1335"/>
    </location>
    <ligand>
        <name>Mg(2+)</name>
        <dbReference type="ChEBI" id="CHEBI:18420"/>
    </ligand>
</feature>
<dbReference type="SMART" id="SM01139">
    <property type="entry name" value="Drf_FH3"/>
    <property type="match status" value="1"/>
</dbReference>
<feature type="compositionally biased region" description="Polar residues" evidence="14">
    <location>
        <begin position="390"/>
        <end position="399"/>
    </location>
</feature>
<feature type="binding site" evidence="11">
    <location>
        <begin position="1628"/>
        <end position="1630"/>
    </location>
    <ligand>
        <name>GTP</name>
        <dbReference type="ChEBI" id="CHEBI:37565"/>
    </ligand>
</feature>
<keyword evidence="8 11" id="KW-0342">GTP-binding</keyword>
<feature type="binding site" evidence="11">
    <location>
        <begin position="1307"/>
        <end position="1313"/>
    </location>
    <ligand>
        <name>GTP</name>
        <dbReference type="ChEBI" id="CHEBI:37565"/>
    </ligand>
</feature>
<dbReference type="InterPro" id="IPR027417">
    <property type="entry name" value="P-loop_NTPase"/>
</dbReference>
<dbReference type="InterPro" id="IPR033128">
    <property type="entry name" value="Adenylosuccin_syn_Lys_AS"/>
</dbReference>
<dbReference type="FunFam" id="3.90.170.10:FF:000001">
    <property type="entry name" value="Adenylosuccinate synthetase"/>
    <property type="match status" value="1"/>
</dbReference>
<evidence type="ECO:0000256" key="3">
    <source>
        <dbReference type="ARBA" id="ARBA00022598"/>
    </source>
</evidence>
<dbReference type="GO" id="GO:0000287">
    <property type="term" value="F:magnesium ion binding"/>
    <property type="evidence" value="ECO:0007669"/>
    <property type="project" value="UniProtKB-UniRule"/>
</dbReference>
<dbReference type="PROSITE" id="PS00513">
    <property type="entry name" value="ADENYLOSUCCIN_SYN_2"/>
    <property type="match status" value="1"/>
</dbReference>
<evidence type="ECO:0000256" key="2">
    <source>
        <dbReference type="ARBA" id="ARBA00022490"/>
    </source>
</evidence>
<comment type="function">
    <text evidence="13">Plays an important role in the de novo pathway of purine nucleotide biosynthesis.</text>
</comment>
<dbReference type="SUPFAM" id="SSF52540">
    <property type="entry name" value="P-loop containing nucleoside triphosphate hydrolases"/>
    <property type="match status" value="1"/>
</dbReference>
<dbReference type="HAMAP" id="MF_03126">
    <property type="entry name" value="Adenylosucc_synth_vert_basic"/>
    <property type="match status" value="1"/>
</dbReference>
<feature type="compositionally biased region" description="Polar residues" evidence="14">
    <location>
        <begin position="1206"/>
        <end position="1215"/>
    </location>
</feature>
<protein>
    <recommendedName>
        <fullName evidence="11">Adenylosuccinate synthetase isozyme 1</fullName>
        <shortName evidence="11">AMPSase 1</shortName>
        <shortName evidence="11">AdSS 1</shortName>
        <ecNumber evidence="11">6.3.4.4</ecNumber>
    </recommendedName>
    <alternativeName>
        <fullName evidence="11">Adenylosuccinate synthetase, basic isozyme</fullName>
    </alternativeName>
    <alternativeName>
        <fullName evidence="11">Adenylosuccinate synthetase, muscle isozyme</fullName>
        <shortName evidence="11">M-type adenylosuccinate synthetase</shortName>
    </alternativeName>
    <alternativeName>
        <fullName evidence="11">IMP--aspartate ligase 1</fullName>
    </alternativeName>
</protein>
<reference evidence="18" key="1">
    <citation type="submission" date="2020-08" db="EMBL/GenBank/DDBJ databases">
        <title>Chromosome-level assembly of Southern catfish (Silurus meridionalis) provides insights into visual adaptation to the nocturnal and benthic lifestyles.</title>
        <authorList>
            <person name="Zhang Y."/>
            <person name="Wang D."/>
            <person name="Peng Z."/>
        </authorList>
    </citation>
    <scope>NUCLEOTIDE SEQUENCE</scope>
    <source>
        <strain evidence="18">SWU-2019-XX</strain>
        <tissue evidence="18">Muscle</tissue>
    </source>
</reference>
<dbReference type="SUPFAM" id="SSF48371">
    <property type="entry name" value="ARM repeat"/>
    <property type="match status" value="1"/>
</dbReference>
<dbReference type="Gene3D" id="1.10.238.150">
    <property type="entry name" value="Formin, FH3 diaphanous domain"/>
    <property type="match status" value="1"/>
</dbReference>
<dbReference type="Proteomes" id="UP000606274">
    <property type="component" value="Unassembled WGS sequence"/>
</dbReference>
<feature type="domain" description="FH2" evidence="17">
    <location>
        <begin position="541"/>
        <end position="914"/>
    </location>
</feature>
<evidence type="ECO:0000256" key="11">
    <source>
        <dbReference type="HAMAP-Rule" id="MF_03126"/>
    </source>
</evidence>
<keyword evidence="2 11" id="KW-0963">Cytoplasm</keyword>
<keyword evidence="6 11" id="KW-0658">Purine biosynthesis</keyword>
<dbReference type="Gene3D" id="3.90.170.10">
    <property type="entry name" value="Adenylosuccinate Synthetase, subunit A, domain 3"/>
    <property type="match status" value="1"/>
</dbReference>
<dbReference type="Pfam" id="PF02181">
    <property type="entry name" value="FH2"/>
    <property type="match status" value="1"/>
</dbReference>
<evidence type="ECO:0000256" key="1">
    <source>
        <dbReference type="ARBA" id="ARBA00011738"/>
    </source>
</evidence>
<dbReference type="Pfam" id="PF06371">
    <property type="entry name" value="Drf_GBD"/>
    <property type="match status" value="1"/>
</dbReference>
<feature type="binding site" evidence="11">
    <location>
        <position position="1428"/>
    </location>
    <ligand>
        <name>IMP</name>
        <dbReference type="ChEBI" id="CHEBI:58053"/>
    </ligand>
</feature>
<evidence type="ECO:0000313" key="19">
    <source>
        <dbReference type="Proteomes" id="UP000606274"/>
    </source>
</evidence>
<dbReference type="Pfam" id="PF06367">
    <property type="entry name" value="Drf_FH3"/>
    <property type="match status" value="1"/>
</dbReference>
<dbReference type="Gene3D" id="1.20.58.2220">
    <property type="entry name" value="Formin, FH2 domain"/>
    <property type="match status" value="1"/>
</dbReference>
<feature type="compositionally biased region" description="Basic and acidic residues" evidence="14">
    <location>
        <begin position="903"/>
        <end position="926"/>
    </location>
</feature>
<feature type="region of interest" description="Disordered" evidence="14">
    <location>
        <begin position="903"/>
        <end position="932"/>
    </location>
</feature>
<dbReference type="Pfam" id="PF00709">
    <property type="entry name" value="Adenylsucc_synt"/>
    <property type="match status" value="1"/>
</dbReference>
<evidence type="ECO:0000256" key="12">
    <source>
        <dbReference type="PROSITE-ProRule" id="PRU10134"/>
    </source>
</evidence>
<evidence type="ECO:0000256" key="6">
    <source>
        <dbReference type="ARBA" id="ARBA00022755"/>
    </source>
</evidence>
<dbReference type="Gene3D" id="3.40.440.10">
    <property type="entry name" value="Adenylosuccinate Synthetase, subunit A, domain 1"/>
    <property type="match status" value="1"/>
</dbReference>
<feature type="region of interest" description="Disordered" evidence="14">
    <location>
        <begin position="1080"/>
        <end position="1233"/>
    </location>
</feature>
<evidence type="ECO:0000256" key="7">
    <source>
        <dbReference type="ARBA" id="ARBA00022842"/>
    </source>
</evidence>
<feature type="region of interest" description="Disordered" evidence="14">
    <location>
        <begin position="958"/>
        <end position="1052"/>
    </location>
</feature>
<feature type="binding site" evidence="11">
    <location>
        <position position="1521"/>
    </location>
    <ligand>
        <name>IMP</name>
        <dbReference type="ChEBI" id="CHEBI:58053"/>
    </ligand>
</feature>
<evidence type="ECO:0000256" key="8">
    <source>
        <dbReference type="ARBA" id="ARBA00023134"/>
    </source>
</evidence>
<dbReference type="PROSITE" id="PS01266">
    <property type="entry name" value="ADENYLOSUCCIN_SYN_1"/>
    <property type="match status" value="1"/>
</dbReference>
<feature type="binding site" evidence="11">
    <location>
        <begin position="1596"/>
        <end position="1602"/>
    </location>
    <ligand>
        <name>substrate</name>
    </ligand>
</feature>
<evidence type="ECO:0000256" key="5">
    <source>
        <dbReference type="ARBA" id="ARBA00022741"/>
    </source>
</evidence>
<dbReference type="InterPro" id="IPR042110">
    <property type="entry name" value="Adenylosuccinate_synth_dom2"/>
</dbReference>
<dbReference type="InterPro" id="IPR042201">
    <property type="entry name" value="FH2_Formin_sf"/>
</dbReference>